<proteinExistence type="inferred from homology"/>
<sequence length="546" mass="60281">MVTTMVLDSHSSTATCIVHPSHVKPHAHKEFRKIPAEISHECLKKSYNFPPEAQRNIRSSALAKTELDPYMDENFVKQAFSGMGESPLGVKIITHRITGGSAGYCFVELADEASVDRCVQRLNGKLVPGSNPPRKFKLNYATYGKRPEAGPEFSVFVGDLASEVDDFQLHQVFKKYPSCKGAKVVTDQYGYSKGYGFVKFGDESEQKAAIEECQGTMLGGKTLRLSIAVAKSQKTTYPGGQTQSYSSYNPTQSGYYGSQAAGSQGGYYPQWGGYDQYSGYNSSGYGYNSGYNSSYNSSYNSGYNYNYGAYGYPPPGHIMPPPPMGMPSMSTDMTGAVQQGQEQAEHADDDSTEEPIPECDVELWNRDFMQHSEELYDALMNCRKHILEHAGQSSVSYKERLVVDPLALLPLQTPQTDIEWIGSVRLLVTNGKLDSYVPLSVGLLNFKLGCGTKVAVWSYQKNRKDFQYPNGMEWRALGLALPLFEHQQRLPTGDLWTSGQRFIAASCGVLQEVQQCAETKPEASTHGEPAEVTERDKDRAADGEGE</sequence>
<evidence type="ECO:0000256" key="3">
    <source>
        <dbReference type="PROSITE-ProRule" id="PRU00176"/>
    </source>
</evidence>
<keyword evidence="7" id="KW-1185">Reference proteome</keyword>
<evidence type="ECO:0000256" key="2">
    <source>
        <dbReference type="ARBA" id="ARBA00033477"/>
    </source>
</evidence>
<gene>
    <name evidence="6" type="ORF">CCH79_00005117</name>
</gene>
<evidence type="ECO:0000313" key="6">
    <source>
        <dbReference type="EMBL" id="PWA25457.1"/>
    </source>
</evidence>
<dbReference type="PANTHER" id="PTHR37457">
    <property type="entry name" value="TRNA SELENOCYSTEINE 1-ASSOCIATED PROTEIN 1-RELATED"/>
    <property type="match status" value="1"/>
</dbReference>
<name>A0A315VQD5_GAMAF</name>
<dbReference type="PROSITE" id="PS50102">
    <property type="entry name" value="RRM"/>
    <property type="match status" value="2"/>
</dbReference>
<dbReference type="InterPro" id="IPR041085">
    <property type="entry name" value="TSAP1_C"/>
</dbReference>
<organism evidence="6 7">
    <name type="scientific">Gambusia affinis</name>
    <name type="common">Western mosquitofish</name>
    <name type="synonym">Heterandria affinis</name>
    <dbReference type="NCBI Taxonomy" id="33528"/>
    <lineage>
        <taxon>Eukaryota</taxon>
        <taxon>Metazoa</taxon>
        <taxon>Chordata</taxon>
        <taxon>Craniata</taxon>
        <taxon>Vertebrata</taxon>
        <taxon>Euteleostomi</taxon>
        <taxon>Actinopterygii</taxon>
        <taxon>Neopterygii</taxon>
        <taxon>Teleostei</taxon>
        <taxon>Neoteleostei</taxon>
        <taxon>Acanthomorphata</taxon>
        <taxon>Ovalentaria</taxon>
        <taxon>Atherinomorphae</taxon>
        <taxon>Cyprinodontiformes</taxon>
        <taxon>Poeciliidae</taxon>
        <taxon>Poeciliinae</taxon>
        <taxon>Gambusia</taxon>
    </lineage>
</organism>
<accession>A0A315VQD5</accession>
<dbReference type="Proteomes" id="UP000250572">
    <property type="component" value="Unassembled WGS sequence"/>
</dbReference>
<dbReference type="Gene3D" id="3.30.70.330">
    <property type="match status" value="2"/>
</dbReference>
<protein>
    <recommendedName>
        <fullName evidence="2">tRNA selenocysteine-associated protein 1</fullName>
    </recommendedName>
</protein>
<dbReference type="InterPro" id="IPR012677">
    <property type="entry name" value="Nucleotide-bd_a/b_plait_sf"/>
</dbReference>
<feature type="domain" description="RRM" evidence="5">
    <location>
        <begin position="55"/>
        <end position="143"/>
    </location>
</feature>
<dbReference type="SMART" id="SM00360">
    <property type="entry name" value="RRM"/>
    <property type="match status" value="2"/>
</dbReference>
<dbReference type="EMBL" id="NHOQ01001318">
    <property type="protein sequence ID" value="PWA25457.1"/>
    <property type="molecule type" value="Genomic_DNA"/>
</dbReference>
<keyword evidence="3" id="KW-0694">RNA-binding</keyword>
<dbReference type="FunFam" id="3.30.70.330:FF:000159">
    <property type="entry name" value="tRNA selenocysteine 1-associated protein 1"/>
    <property type="match status" value="1"/>
</dbReference>
<reference evidence="6 7" key="1">
    <citation type="journal article" date="2018" name="G3 (Bethesda)">
        <title>A High-Quality Reference Genome for the Invasive Mosquitofish Gambusia affinis Using a Chicago Library.</title>
        <authorList>
            <person name="Hoffberg S.L."/>
            <person name="Troendle N.J."/>
            <person name="Glenn T.C."/>
            <person name="Mahmud O."/>
            <person name="Louha S."/>
            <person name="Chalopin D."/>
            <person name="Bennetzen J.L."/>
            <person name="Mauricio R."/>
        </authorList>
    </citation>
    <scope>NUCLEOTIDE SEQUENCE [LARGE SCALE GENOMIC DNA]</scope>
    <source>
        <strain evidence="6">NE01/NJP1002.9</strain>
        <tissue evidence="6">Muscle</tissue>
    </source>
</reference>
<dbReference type="InterPro" id="IPR035979">
    <property type="entry name" value="RBD_domain_sf"/>
</dbReference>
<dbReference type="Pfam" id="PF17654">
    <property type="entry name" value="Trnau1ap"/>
    <property type="match status" value="1"/>
</dbReference>
<feature type="region of interest" description="Disordered" evidence="4">
    <location>
        <begin position="518"/>
        <end position="546"/>
    </location>
</feature>
<dbReference type="GO" id="GO:0003723">
    <property type="term" value="F:RNA binding"/>
    <property type="evidence" value="ECO:0007669"/>
    <property type="project" value="UniProtKB-UniRule"/>
</dbReference>
<dbReference type="STRING" id="33528.ENSGAFP00000009979"/>
<evidence type="ECO:0000259" key="5">
    <source>
        <dbReference type="PROSITE" id="PS50102"/>
    </source>
</evidence>
<evidence type="ECO:0000256" key="4">
    <source>
        <dbReference type="SAM" id="MobiDB-lite"/>
    </source>
</evidence>
<evidence type="ECO:0000256" key="1">
    <source>
        <dbReference type="ARBA" id="ARBA00008920"/>
    </source>
</evidence>
<dbReference type="InterPro" id="IPR000504">
    <property type="entry name" value="RRM_dom"/>
</dbReference>
<dbReference type="PANTHER" id="PTHR37457:SF1">
    <property type="entry name" value="SIMILAR TO HUMAN CHROMOSOME 6 OPEN READING FRAME 52"/>
    <property type="match status" value="1"/>
</dbReference>
<comment type="similarity">
    <text evidence="1">Belongs to the RRM TRSPAP family.</text>
</comment>
<feature type="compositionally biased region" description="Basic and acidic residues" evidence="4">
    <location>
        <begin position="519"/>
        <end position="546"/>
    </location>
</feature>
<evidence type="ECO:0000313" key="7">
    <source>
        <dbReference type="Proteomes" id="UP000250572"/>
    </source>
</evidence>
<dbReference type="InterPro" id="IPR040434">
    <property type="entry name" value="TSAP1"/>
</dbReference>
<dbReference type="Pfam" id="PF00076">
    <property type="entry name" value="RRM_1"/>
    <property type="match status" value="2"/>
</dbReference>
<dbReference type="AlphaFoldDB" id="A0A315VQD5"/>
<dbReference type="SUPFAM" id="SSF54928">
    <property type="entry name" value="RNA-binding domain, RBD"/>
    <property type="match status" value="1"/>
</dbReference>
<feature type="domain" description="RRM" evidence="5">
    <location>
        <begin position="153"/>
        <end position="230"/>
    </location>
</feature>
<comment type="caution">
    <text evidence="6">The sequence shown here is derived from an EMBL/GenBank/DDBJ whole genome shotgun (WGS) entry which is preliminary data.</text>
</comment>